<evidence type="ECO:0000256" key="1">
    <source>
        <dbReference type="SAM" id="MobiDB-lite"/>
    </source>
</evidence>
<comment type="caution">
    <text evidence="3">The sequence shown here is derived from an EMBL/GenBank/DDBJ whole genome shotgun (WGS) entry which is preliminary data.</text>
</comment>
<organism evidence="3 4">
    <name type="scientific">Rotaria magnacalcarata</name>
    <dbReference type="NCBI Taxonomy" id="392030"/>
    <lineage>
        <taxon>Eukaryota</taxon>
        <taxon>Metazoa</taxon>
        <taxon>Spiralia</taxon>
        <taxon>Gnathifera</taxon>
        <taxon>Rotifera</taxon>
        <taxon>Eurotatoria</taxon>
        <taxon>Bdelloidea</taxon>
        <taxon>Philodinida</taxon>
        <taxon>Philodinidae</taxon>
        <taxon>Rotaria</taxon>
    </lineage>
</organism>
<dbReference type="Proteomes" id="UP000681720">
    <property type="component" value="Unassembled WGS sequence"/>
</dbReference>
<reference evidence="3" key="1">
    <citation type="submission" date="2021-02" db="EMBL/GenBank/DDBJ databases">
        <authorList>
            <person name="Nowell W R."/>
        </authorList>
    </citation>
    <scope>NUCLEOTIDE SEQUENCE</scope>
</reference>
<proteinExistence type="predicted"/>
<dbReference type="EMBL" id="CAJOBJ010027461">
    <property type="protein sequence ID" value="CAF4252914.1"/>
    <property type="molecule type" value="Genomic_DNA"/>
</dbReference>
<name>A0A8S3D6V6_9BILA</name>
<feature type="non-terminal residue" evidence="3">
    <location>
        <position position="1"/>
    </location>
</feature>
<sequence length="40" mass="4503">AQKMKQKHGNVTGRPLKQSVNEAAARREVSANYVYNDELT</sequence>
<feature type="region of interest" description="Disordered" evidence="1">
    <location>
        <begin position="1"/>
        <end position="26"/>
    </location>
</feature>
<dbReference type="EMBL" id="CAJOBH010195544">
    <property type="protein sequence ID" value="CAF4974641.1"/>
    <property type="molecule type" value="Genomic_DNA"/>
</dbReference>
<evidence type="ECO:0000313" key="3">
    <source>
        <dbReference type="EMBL" id="CAF4974641.1"/>
    </source>
</evidence>
<evidence type="ECO:0000313" key="2">
    <source>
        <dbReference type="EMBL" id="CAF4252914.1"/>
    </source>
</evidence>
<accession>A0A8S3D6V6</accession>
<protein>
    <submittedName>
        <fullName evidence="3">Uncharacterized protein</fullName>
    </submittedName>
</protein>
<gene>
    <name evidence="3" type="ORF">BYL167_LOCUS54690</name>
    <name evidence="2" type="ORF">GIL414_LOCUS23777</name>
</gene>
<evidence type="ECO:0000313" key="4">
    <source>
        <dbReference type="Proteomes" id="UP000681967"/>
    </source>
</evidence>
<dbReference type="AlphaFoldDB" id="A0A8S3D6V6"/>
<dbReference type="Proteomes" id="UP000681967">
    <property type="component" value="Unassembled WGS sequence"/>
</dbReference>